<feature type="compositionally biased region" description="Low complexity" evidence="1">
    <location>
        <begin position="13"/>
        <end position="33"/>
    </location>
</feature>
<dbReference type="Proteomes" id="UP000057134">
    <property type="component" value="Chromosome"/>
</dbReference>
<feature type="transmembrane region" description="Helical" evidence="2">
    <location>
        <begin position="61"/>
        <end position="89"/>
    </location>
</feature>
<reference evidence="3 4" key="1">
    <citation type="journal article" date="2015" name="MBio">
        <title>Enzymatic Degradation of Phenazines Can Generate Energy and Protect Sensitive Organisms from Toxicity.</title>
        <authorList>
            <person name="Costa K.C."/>
            <person name="Bergkessel M."/>
            <person name="Saunders S."/>
            <person name="Korlach J."/>
            <person name="Newman D.K."/>
        </authorList>
    </citation>
    <scope>NUCLEOTIDE SEQUENCE [LARGE SCALE GENOMIC DNA]</scope>
    <source>
        <strain evidence="3 4">CT6</strain>
    </source>
</reference>
<dbReference type="PATRIC" id="fig|1766.6.peg.6023"/>
<keyword evidence="2" id="KW-1133">Transmembrane helix</keyword>
<evidence type="ECO:0000313" key="3">
    <source>
        <dbReference type="EMBL" id="ALI29839.1"/>
    </source>
</evidence>
<proteinExistence type="predicted"/>
<dbReference type="AlphaFoldDB" id="A0A0N7H9S5"/>
<gene>
    <name evidence="3" type="ORF">XA26_60580</name>
</gene>
<organism evidence="3 4">
    <name type="scientific">Mycolicibacterium fortuitum</name>
    <name type="common">Mycobacterium fortuitum</name>
    <dbReference type="NCBI Taxonomy" id="1766"/>
    <lineage>
        <taxon>Bacteria</taxon>
        <taxon>Bacillati</taxon>
        <taxon>Actinomycetota</taxon>
        <taxon>Actinomycetes</taxon>
        <taxon>Mycobacteriales</taxon>
        <taxon>Mycobacteriaceae</taxon>
        <taxon>Mycolicibacterium</taxon>
    </lineage>
</organism>
<keyword evidence="2" id="KW-0472">Membrane</keyword>
<protein>
    <submittedName>
        <fullName evidence="3">Uncharacterized protein</fullName>
    </submittedName>
</protein>
<accession>A0A0N7H9S5</accession>
<evidence type="ECO:0000256" key="1">
    <source>
        <dbReference type="SAM" id="MobiDB-lite"/>
    </source>
</evidence>
<keyword evidence="4" id="KW-1185">Reference proteome</keyword>
<feature type="region of interest" description="Disordered" evidence="1">
    <location>
        <begin position="1"/>
        <end position="36"/>
    </location>
</feature>
<dbReference type="STRING" id="1766.XA26_60580"/>
<dbReference type="EMBL" id="CP011269">
    <property type="protein sequence ID" value="ALI29839.1"/>
    <property type="molecule type" value="Genomic_DNA"/>
</dbReference>
<evidence type="ECO:0000313" key="4">
    <source>
        <dbReference type="Proteomes" id="UP000057134"/>
    </source>
</evidence>
<evidence type="ECO:0000256" key="2">
    <source>
        <dbReference type="SAM" id="Phobius"/>
    </source>
</evidence>
<dbReference type="KEGG" id="mft:XA26_60580"/>
<sequence length="213" mass="22003">MTYPNGPYGHGVPGQPSYPQQPGYPQQPAYAPQPGYPQPGYPQQPYGLPPMPPPAPSGATGIIAGVLAGLGCLANLVGGSFMAFGLSILIGESSDATASGWGALIAITALNILAGLLLLIGTVTLLLRKMIGRWLVVAGCAVSILSTLVNLTLTPSTIAGYEYDRGVGADLVGVIFPIVTLVLALLPSTAAWIRARQNPIAPQPHPPHPPYPR</sequence>
<name>A0A0N7H9S5_MYCFO</name>
<feature type="transmembrane region" description="Helical" evidence="2">
    <location>
        <begin position="101"/>
        <end position="127"/>
    </location>
</feature>
<keyword evidence="2" id="KW-0812">Transmembrane</keyword>
<feature type="transmembrane region" description="Helical" evidence="2">
    <location>
        <begin position="134"/>
        <end position="153"/>
    </location>
</feature>
<dbReference type="RefSeq" id="WP_131811473.1">
    <property type="nucleotide sequence ID" value="NZ_CP011269.1"/>
</dbReference>
<feature type="transmembrane region" description="Helical" evidence="2">
    <location>
        <begin position="173"/>
        <end position="193"/>
    </location>
</feature>